<dbReference type="Proteomes" id="UP000837857">
    <property type="component" value="Chromosome 15"/>
</dbReference>
<name>A0ABN8I0L5_9NEOP</name>
<reference evidence="4" key="1">
    <citation type="submission" date="2022-03" db="EMBL/GenBank/DDBJ databases">
        <authorList>
            <person name="Martin H S."/>
        </authorList>
    </citation>
    <scope>NUCLEOTIDE SEQUENCE</scope>
</reference>
<evidence type="ECO:0000256" key="1">
    <source>
        <dbReference type="ARBA" id="ARBA00006484"/>
    </source>
</evidence>
<protein>
    <recommendedName>
        <fullName evidence="6">Alcohol dehydrogenase</fullName>
    </recommendedName>
</protein>
<dbReference type="PANTHER" id="PTHR44229:SF8">
    <property type="entry name" value="ALCOHOL DEHYDROGENASE-RELATED"/>
    <property type="match status" value="1"/>
</dbReference>
<dbReference type="InterPro" id="IPR020904">
    <property type="entry name" value="Sc_DH/Rdtase_CS"/>
</dbReference>
<dbReference type="EMBL" id="OW152827">
    <property type="protein sequence ID" value="CAH2043370.1"/>
    <property type="molecule type" value="Genomic_DNA"/>
</dbReference>
<organism evidence="4 5">
    <name type="scientific">Iphiclides podalirius</name>
    <name type="common">scarce swallowtail</name>
    <dbReference type="NCBI Taxonomy" id="110791"/>
    <lineage>
        <taxon>Eukaryota</taxon>
        <taxon>Metazoa</taxon>
        <taxon>Ecdysozoa</taxon>
        <taxon>Arthropoda</taxon>
        <taxon>Hexapoda</taxon>
        <taxon>Insecta</taxon>
        <taxon>Pterygota</taxon>
        <taxon>Neoptera</taxon>
        <taxon>Endopterygota</taxon>
        <taxon>Lepidoptera</taxon>
        <taxon>Glossata</taxon>
        <taxon>Ditrysia</taxon>
        <taxon>Papilionoidea</taxon>
        <taxon>Papilionidae</taxon>
        <taxon>Papilioninae</taxon>
        <taxon>Iphiclides</taxon>
    </lineage>
</organism>
<dbReference type="PRINTS" id="PR00080">
    <property type="entry name" value="SDRFAMILY"/>
</dbReference>
<evidence type="ECO:0000256" key="2">
    <source>
        <dbReference type="ARBA" id="ARBA00023002"/>
    </source>
</evidence>
<proteinExistence type="inferred from homology"/>
<feature type="non-terminal residue" evidence="4">
    <location>
        <position position="192"/>
    </location>
</feature>
<accession>A0ABN8I0L5</accession>
<dbReference type="Gene3D" id="3.40.50.720">
    <property type="entry name" value="NAD(P)-binding Rossmann-like Domain"/>
    <property type="match status" value="1"/>
</dbReference>
<dbReference type="Pfam" id="PF00106">
    <property type="entry name" value="adh_short"/>
    <property type="match status" value="1"/>
</dbReference>
<evidence type="ECO:0000256" key="3">
    <source>
        <dbReference type="RuleBase" id="RU000363"/>
    </source>
</evidence>
<evidence type="ECO:0000313" key="5">
    <source>
        <dbReference type="Proteomes" id="UP000837857"/>
    </source>
</evidence>
<dbReference type="InterPro" id="IPR036291">
    <property type="entry name" value="NAD(P)-bd_dom_sf"/>
</dbReference>
<comment type="similarity">
    <text evidence="1 3">Belongs to the short-chain dehydrogenases/reductases (SDR) family.</text>
</comment>
<dbReference type="PANTHER" id="PTHR44229">
    <property type="entry name" value="15-HYDROXYPROSTAGLANDIN DEHYDROGENASE [NAD(+)]"/>
    <property type="match status" value="1"/>
</dbReference>
<evidence type="ECO:0008006" key="6">
    <source>
        <dbReference type="Google" id="ProtNLM"/>
    </source>
</evidence>
<evidence type="ECO:0000313" key="4">
    <source>
        <dbReference type="EMBL" id="CAH2043370.1"/>
    </source>
</evidence>
<sequence length="192" mass="20938">MHNKQGVAILDVQVDNGQKLAERLSESSSCKVIFVKCDVANEKDADEAFKLVIEQFKQLDVVINNAGIMVDNPATWRKACDVNWQGLVDFTMKGIKHMRKDEGGAGGTIINVSSVAGLCRLPFLPIYCGSKAAVLHFSQSIAHGSFYAKTGVRVLTVCFGPTLTPLLDEPEKRVWDAGTANELKTAASFHQK</sequence>
<dbReference type="PROSITE" id="PS00061">
    <property type="entry name" value="ADH_SHORT"/>
    <property type="match status" value="1"/>
</dbReference>
<keyword evidence="5" id="KW-1185">Reference proteome</keyword>
<dbReference type="SUPFAM" id="SSF51735">
    <property type="entry name" value="NAD(P)-binding Rossmann-fold domains"/>
    <property type="match status" value="1"/>
</dbReference>
<dbReference type="PRINTS" id="PR01167">
    <property type="entry name" value="INSADHFAMILY"/>
</dbReference>
<keyword evidence="2" id="KW-0560">Oxidoreductase</keyword>
<gene>
    <name evidence="4" type="ORF">IPOD504_LOCUS4266</name>
</gene>
<dbReference type="InterPro" id="IPR002347">
    <property type="entry name" value="SDR_fam"/>
</dbReference>